<keyword evidence="3" id="KW-0808">Transferase</keyword>
<dbReference type="EMBL" id="DS113583">
    <property type="protein sequence ID" value="EAY00982.1"/>
    <property type="molecule type" value="Genomic_DNA"/>
</dbReference>
<dbReference type="GO" id="GO:0032259">
    <property type="term" value="P:methylation"/>
    <property type="evidence" value="ECO:0007669"/>
    <property type="project" value="UniProtKB-KW"/>
</dbReference>
<dbReference type="InParanoid" id="A2F2A3"/>
<evidence type="ECO:0000256" key="3">
    <source>
        <dbReference type="ARBA" id="ARBA00022679"/>
    </source>
</evidence>
<keyword evidence="6" id="KW-1185">Reference proteome</keyword>
<evidence type="ECO:0000256" key="2">
    <source>
        <dbReference type="ARBA" id="ARBA00022603"/>
    </source>
</evidence>
<dbReference type="GO" id="GO:0008757">
    <property type="term" value="F:S-adenosylmethionine-dependent methyltransferase activity"/>
    <property type="evidence" value="ECO:0007669"/>
    <property type="project" value="InterPro"/>
</dbReference>
<reference evidence="5" key="2">
    <citation type="journal article" date="2007" name="Science">
        <title>Draft genome sequence of the sexually transmitted pathogen Trichomonas vaginalis.</title>
        <authorList>
            <person name="Carlton J.M."/>
            <person name="Hirt R.P."/>
            <person name="Silva J.C."/>
            <person name="Delcher A.L."/>
            <person name="Schatz M."/>
            <person name="Zhao Q."/>
            <person name="Wortman J.R."/>
            <person name="Bidwell S.L."/>
            <person name="Alsmark U.C.M."/>
            <person name="Besteiro S."/>
            <person name="Sicheritz-Ponten T."/>
            <person name="Noel C.J."/>
            <person name="Dacks J.B."/>
            <person name="Foster P.G."/>
            <person name="Simillion C."/>
            <person name="Van de Peer Y."/>
            <person name="Miranda-Saavedra D."/>
            <person name="Barton G.J."/>
            <person name="Westrop G.D."/>
            <person name="Mueller S."/>
            <person name="Dessi D."/>
            <person name="Fiori P.L."/>
            <person name="Ren Q."/>
            <person name="Paulsen I."/>
            <person name="Zhang H."/>
            <person name="Bastida-Corcuera F.D."/>
            <person name="Simoes-Barbosa A."/>
            <person name="Brown M.T."/>
            <person name="Hayes R.D."/>
            <person name="Mukherjee M."/>
            <person name="Okumura C.Y."/>
            <person name="Schneider R."/>
            <person name="Smith A.J."/>
            <person name="Vanacova S."/>
            <person name="Villalvazo M."/>
            <person name="Haas B.J."/>
            <person name="Pertea M."/>
            <person name="Feldblyum T.V."/>
            <person name="Utterback T.R."/>
            <person name="Shu C.L."/>
            <person name="Osoegawa K."/>
            <person name="de Jong P.J."/>
            <person name="Hrdy I."/>
            <person name="Horvathova L."/>
            <person name="Zubacova Z."/>
            <person name="Dolezal P."/>
            <person name="Malik S.B."/>
            <person name="Logsdon J.M. Jr."/>
            <person name="Henze K."/>
            <person name="Gupta A."/>
            <person name="Wang C.C."/>
            <person name="Dunne R.L."/>
            <person name="Upcroft J.A."/>
            <person name="Upcroft P."/>
            <person name="White O."/>
            <person name="Salzberg S.L."/>
            <person name="Tang P."/>
            <person name="Chiu C.-H."/>
            <person name="Lee Y.-S."/>
            <person name="Embley T.M."/>
            <person name="Coombs G.H."/>
            <person name="Mottram J.C."/>
            <person name="Tachezy J."/>
            <person name="Fraser-Liggett C.M."/>
            <person name="Johnson P.J."/>
        </authorList>
    </citation>
    <scope>NUCLEOTIDE SEQUENCE [LARGE SCALE GENOMIC DNA]</scope>
    <source>
        <strain evidence="5">G3</strain>
    </source>
</reference>
<organism evidence="5 6">
    <name type="scientific">Trichomonas vaginalis (strain ATCC PRA-98 / G3)</name>
    <dbReference type="NCBI Taxonomy" id="412133"/>
    <lineage>
        <taxon>Eukaryota</taxon>
        <taxon>Metamonada</taxon>
        <taxon>Parabasalia</taxon>
        <taxon>Trichomonadida</taxon>
        <taxon>Trichomonadidae</taxon>
        <taxon>Trichomonas</taxon>
    </lineage>
</organism>
<evidence type="ECO:0000259" key="4">
    <source>
        <dbReference type="Pfam" id="PF08241"/>
    </source>
</evidence>
<dbReference type="FunFam" id="3.40.50.150:FF:000217">
    <property type="entry name" value="Methyltransferase protein 13"/>
    <property type="match status" value="1"/>
</dbReference>
<sequence length="212" mass="24269">MFEDEALDQELENILNHPAPAYNEKSYWNSRYEKETESFEWYNSWVKLKEHVAQHINGSGTALNLGCGNSNMTSELLLNGFDKVVGIDFSEVVIGQMRKKYQLEQKLEWETGDITKMKFPNNHFDFVFDKATLDTLVCGDNSNKVIVSLLKEIARVMKPGGTFILISYGSPTTRKRFFEGTQTGLTLVESVKVEKQEVSGAFHYIYVIKKDM</sequence>
<dbReference type="InterPro" id="IPR013216">
    <property type="entry name" value="Methyltransf_11"/>
</dbReference>
<comment type="similarity">
    <text evidence="1">Belongs to the methyltransferase superfamily.</text>
</comment>
<gene>
    <name evidence="5" type="ORF">TVAG_382000</name>
</gene>
<dbReference type="PANTHER" id="PTHR12176">
    <property type="entry name" value="SAM-DEPENDENT METHYLTRANSFERASE SUPERFAMILY PROTEIN"/>
    <property type="match status" value="1"/>
</dbReference>
<dbReference type="VEuPathDB" id="TrichDB:TVAGG3_0496800"/>
<name>A2F2A3_TRIV3</name>
<reference evidence="5" key="1">
    <citation type="submission" date="2006-10" db="EMBL/GenBank/DDBJ databases">
        <authorList>
            <person name="Amadeo P."/>
            <person name="Zhao Q."/>
            <person name="Wortman J."/>
            <person name="Fraser-Liggett C."/>
            <person name="Carlton J."/>
        </authorList>
    </citation>
    <scope>NUCLEOTIDE SEQUENCE</scope>
    <source>
        <strain evidence="5">G3</strain>
    </source>
</reference>
<protein>
    <submittedName>
        <fullName evidence="5">Menaquinone biosynthesis methyltransferase, putative</fullName>
    </submittedName>
</protein>
<dbReference type="KEGG" id="tva:4758805"/>
<dbReference type="RefSeq" id="XP_001330053.1">
    <property type="nucleotide sequence ID" value="XM_001330018.1"/>
</dbReference>
<keyword evidence="2 5" id="KW-0489">Methyltransferase</keyword>
<dbReference type="Proteomes" id="UP000001542">
    <property type="component" value="Unassembled WGS sequence"/>
</dbReference>
<dbReference type="CDD" id="cd02440">
    <property type="entry name" value="AdoMet_MTases"/>
    <property type="match status" value="1"/>
</dbReference>
<dbReference type="OrthoDB" id="411785at2759"/>
<dbReference type="Gene3D" id="3.40.50.150">
    <property type="entry name" value="Vaccinia Virus protein VP39"/>
    <property type="match status" value="1"/>
</dbReference>
<dbReference type="STRING" id="5722.A2F2A3"/>
<evidence type="ECO:0000256" key="1">
    <source>
        <dbReference type="ARBA" id="ARBA00008361"/>
    </source>
</evidence>
<dbReference type="InterPro" id="IPR051419">
    <property type="entry name" value="Lys/N-term_MeTrsfase_sf"/>
</dbReference>
<dbReference type="eggNOG" id="KOG2352">
    <property type="taxonomic scope" value="Eukaryota"/>
</dbReference>
<dbReference type="SUPFAM" id="SSF53335">
    <property type="entry name" value="S-adenosyl-L-methionine-dependent methyltransferases"/>
    <property type="match status" value="1"/>
</dbReference>
<evidence type="ECO:0000313" key="6">
    <source>
        <dbReference type="Proteomes" id="UP000001542"/>
    </source>
</evidence>
<dbReference type="InterPro" id="IPR029063">
    <property type="entry name" value="SAM-dependent_MTases_sf"/>
</dbReference>
<feature type="domain" description="Methyltransferase type 11" evidence="4">
    <location>
        <begin position="63"/>
        <end position="165"/>
    </location>
</feature>
<dbReference type="AlphaFoldDB" id="A2F2A3"/>
<dbReference type="OMA" id="MSAFQTG"/>
<accession>A2F2A3</accession>
<evidence type="ECO:0000313" key="5">
    <source>
        <dbReference type="EMBL" id="EAY00982.1"/>
    </source>
</evidence>
<dbReference type="VEuPathDB" id="TrichDB:TVAG_TEG_DS113583_1_26"/>
<dbReference type="PANTHER" id="PTHR12176:SF79">
    <property type="entry name" value="METHYLTRANSFERASE TYPE 11 DOMAIN-CONTAINING PROTEIN"/>
    <property type="match status" value="1"/>
</dbReference>
<dbReference type="SMR" id="A2F2A3"/>
<dbReference type="Pfam" id="PF08241">
    <property type="entry name" value="Methyltransf_11"/>
    <property type="match status" value="1"/>
</dbReference>
<proteinExistence type="inferred from homology"/>